<keyword evidence="4 12" id="KW-0349">Heme</keyword>
<dbReference type="PROSITE" id="PS00086">
    <property type="entry name" value="CYTOCHROME_P450"/>
    <property type="match status" value="2"/>
</dbReference>
<dbReference type="InterPro" id="IPR017972">
    <property type="entry name" value="Cyt_P450_CS"/>
</dbReference>
<evidence type="ECO:0000256" key="10">
    <source>
        <dbReference type="ARBA" id="ARBA00023033"/>
    </source>
</evidence>
<dbReference type="FunFam" id="1.10.630.10:FF:000126">
    <property type="entry name" value="Predicted protein"/>
    <property type="match status" value="1"/>
</dbReference>
<comment type="cofactor">
    <cofactor evidence="1 12">
        <name>heme</name>
        <dbReference type="ChEBI" id="CHEBI:30413"/>
    </cofactor>
</comment>
<sequence>MVIIPLLFLLLLPVFLLFFVPKWRKSKGIRHPPGPPGLPFIGNLHQLDNSDLQRYLWQLSKKYGPIMSLRLGFVPALVISSAKMAKEVLKTHDLAFCSRPALFGQQKLSHNGLDVALSPYNDYWREMRKICTLHLFSSRRVQSARPIREDEVSRMIQNISQLANSGRLTNLSETLMTLTSTIICRVAFGRRYDGEGHESRRFHKLLHECEAVMASFYVSDYFPLMGWFDKLTGMCARLEKNFEGMDLFYQELIDEHLNPNRPESMKDDFIEILLQLEKDGLSSIHLTSNHIKALLMNILLGGTDTSASAVVWTMMELVKHPAVMKKAQEEVRKLIGNRGKVDEDDLQNLPYLTAVIKEGLRLHPPAPLLVPRETIDRCVIEGYEIKPKTLVYVNAWAVGRDPESWENPEEYVPERFLDSSIDFKGQDFQLIPFGAGRRGCPGVLIGITTVKLVLSNLLYSFDWELPDGMKIEDIDEAPMPGITVHKKNALCLLARVYRCHERYLWQLSKKYGPIMSLRLGFVPTLVISSAKLAKEVLKTNDLAFCSRPALLGQQKLSYNGLDVALSPYNDYWREMRKICTLHLFSSRRVQSARPIRQDEVSRMIQNISQLSNSRKVTNLSETLMILTSTIVFRVAFGKRYDEEGHESRRFHKLLHECQAVMASFYVSDHFPLMGWFDKLTGSFARLEKNFEDMDLIDCYLTSNHIKALLMNILLGGTDTSASSVVWTMMELVKHPIVMKKAQEEVRKLIGNRGKVDEDDVRNLPYLKALIMEGLRLHPPVPLLVPRETIDRCVIEGYEIKPKTLVYVNAWAIGRDPESWENPEEYVPERFLNSIIDFKGKDFQLIPFGGGRRGCPGIVMGTTTVELVLSNLLYSFDWELPDGMKIEDIDAAPMPGITVHKKNALCLLARVHKFHEVE</sequence>
<dbReference type="GO" id="GO:0016705">
    <property type="term" value="F:oxidoreductase activity, acting on paired donors, with incorporation or reduction of molecular oxygen"/>
    <property type="evidence" value="ECO:0007669"/>
    <property type="project" value="InterPro"/>
</dbReference>
<keyword evidence="14" id="KW-1185">Reference proteome</keyword>
<dbReference type="SUPFAM" id="SSF48264">
    <property type="entry name" value="Cytochrome P450"/>
    <property type="match status" value="2"/>
</dbReference>
<keyword evidence="10" id="KW-0503">Monooxygenase</keyword>
<dbReference type="InterPro" id="IPR002401">
    <property type="entry name" value="Cyt_P450_E_grp-I"/>
</dbReference>
<evidence type="ECO:0000256" key="5">
    <source>
        <dbReference type="ARBA" id="ARBA00022692"/>
    </source>
</evidence>
<evidence type="ECO:0000313" key="14">
    <source>
        <dbReference type="Proteomes" id="UP001188597"/>
    </source>
</evidence>
<dbReference type="InterPro" id="IPR036396">
    <property type="entry name" value="Cyt_P450_sf"/>
</dbReference>
<keyword evidence="11" id="KW-0472">Membrane</keyword>
<evidence type="ECO:0008006" key="15">
    <source>
        <dbReference type="Google" id="ProtNLM"/>
    </source>
</evidence>
<keyword evidence="6 12" id="KW-0479">Metal-binding</keyword>
<protein>
    <recommendedName>
        <fullName evidence="15">Cytochrome P450</fullName>
    </recommendedName>
</protein>
<dbReference type="InterPro" id="IPR001128">
    <property type="entry name" value="Cyt_P450"/>
</dbReference>
<gene>
    <name evidence="13" type="ORF">RJ639_004807</name>
</gene>
<dbReference type="Pfam" id="PF00067">
    <property type="entry name" value="p450"/>
    <property type="match status" value="3"/>
</dbReference>
<dbReference type="AlphaFoldDB" id="A0AA89AWN5"/>
<evidence type="ECO:0000256" key="4">
    <source>
        <dbReference type="ARBA" id="ARBA00022617"/>
    </source>
</evidence>
<dbReference type="PANTHER" id="PTHR47955:SF22">
    <property type="entry name" value="CYTOCHROME P450 83B1-LIKE"/>
    <property type="match status" value="1"/>
</dbReference>
<dbReference type="PRINTS" id="PR00463">
    <property type="entry name" value="EP450I"/>
</dbReference>
<keyword evidence="8" id="KW-0560">Oxidoreductase</keyword>
<keyword evidence="7" id="KW-1133">Transmembrane helix</keyword>
<dbReference type="FunFam" id="1.10.630.10:FF:000011">
    <property type="entry name" value="Cytochrome P450 83B1"/>
    <property type="match status" value="1"/>
</dbReference>
<evidence type="ECO:0000256" key="11">
    <source>
        <dbReference type="ARBA" id="ARBA00023136"/>
    </source>
</evidence>
<evidence type="ECO:0000256" key="9">
    <source>
        <dbReference type="ARBA" id="ARBA00023004"/>
    </source>
</evidence>
<evidence type="ECO:0000256" key="1">
    <source>
        <dbReference type="ARBA" id="ARBA00001971"/>
    </source>
</evidence>
<reference evidence="13" key="1">
    <citation type="submission" date="2022-12" db="EMBL/GenBank/DDBJ databases">
        <title>Draft genome assemblies for two species of Escallonia (Escalloniales).</title>
        <authorList>
            <person name="Chanderbali A."/>
            <person name="Dervinis C."/>
            <person name="Anghel I."/>
            <person name="Soltis D."/>
            <person name="Soltis P."/>
            <person name="Zapata F."/>
        </authorList>
    </citation>
    <scope>NUCLEOTIDE SEQUENCE</scope>
    <source>
        <strain evidence="13">UCBG64.0493</strain>
        <tissue evidence="13">Leaf</tissue>
    </source>
</reference>
<keyword evidence="5" id="KW-0812">Transmembrane</keyword>
<comment type="similarity">
    <text evidence="3">Belongs to the cytochrome P450 family.</text>
</comment>
<dbReference type="EMBL" id="JAVXUP010000852">
    <property type="protein sequence ID" value="KAK3019814.1"/>
    <property type="molecule type" value="Genomic_DNA"/>
</dbReference>
<dbReference type="Gene3D" id="1.10.630.10">
    <property type="entry name" value="Cytochrome P450"/>
    <property type="match status" value="2"/>
</dbReference>
<evidence type="ECO:0000256" key="7">
    <source>
        <dbReference type="ARBA" id="ARBA00022989"/>
    </source>
</evidence>
<name>A0AA89AWN5_9ASTE</name>
<evidence type="ECO:0000256" key="2">
    <source>
        <dbReference type="ARBA" id="ARBA00004167"/>
    </source>
</evidence>
<dbReference type="GO" id="GO:0004497">
    <property type="term" value="F:monooxygenase activity"/>
    <property type="evidence" value="ECO:0007669"/>
    <property type="project" value="UniProtKB-KW"/>
</dbReference>
<dbReference type="PANTHER" id="PTHR47955">
    <property type="entry name" value="CYTOCHROME P450 FAMILY 71 PROTEIN"/>
    <property type="match status" value="1"/>
</dbReference>
<evidence type="ECO:0000313" key="13">
    <source>
        <dbReference type="EMBL" id="KAK3019814.1"/>
    </source>
</evidence>
<evidence type="ECO:0000256" key="12">
    <source>
        <dbReference type="PIRSR" id="PIRSR602401-1"/>
    </source>
</evidence>
<proteinExistence type="inferred from homology"/>
<feature type="binding site" description="axial binding residue" evidence="12">
    <location>
        <position position="440"/>
    </location>
    <ligand>
        <name>heme</name>
        <dbReference type="ChEBI" id="CHEBI:30413"/>
    </ligand>
    <ligandPart>
        <name>Fe</name>
        <dbReference type="ChEBI" id="CHEBI:18248"/>
    </ligandPart>
</feature>
<dbReference type="Proteomes" id="UP001188597">
    <property type="component" value="Unassembled WGS sequence"/>
</dbReference>
<comment type="caution">
    <text evidence="13">The sequence shown here is derived from an EMBL/GenBank/DDBJ whole genome shotgun (WGS) entry which is preliminary data.</text>
</comment>
<evidence type="ECO:0000256" key="6">
    <source>
        <dbReference type="ARBA" id="ARBA00022723"/>
    </source>
</evidence>
<accession>A0AA89AWN5</accession>
<dbReference type="GO" id="GO:0020037">
    <property type="term" value="F:heme binding"/>
    <property type="evidence" value="ECO:0007669"/>
    <property type="project" value="InterPro"/>
</dbReference>
<evidence type="ECO:0000256" key="3">
    <source>
        <dbReference type="ARBA" id="ARBA00010617"/>
    </source>
</evidence>
<organism evidence="13 14">
    <name type="scientific">Escallonia herrerae</name>
    <dbReference type="NCBI Taxonomy" id="1293975"/>
    <lineage>
        <taxon>Eukaryota</taxon>
        <taxon>Viridiplantae</taxon>
        <taxon>Streptophyta</taxon>
        <taxon>Embryophyta</taxon>
        <taxon>Tracheophyta</taxon>
        <taxon>Spermatophyta</taxon>
        <taxon>Magnoliopsida</taxon>
        <taxon>eudicotyledons</taxon>
        <taxon>Gunneridae</taxon>
        <taxon>Pentapetalae</taxon>
        <taxon>asterids</taxon>
        <taxon>campanulids</taxon>
        <taxon>Escalloniales</taxon>
        <taxon>Escalloniaceae</taxon>
        <taxon>Escallonia</taxon>
    </lineage>
</organism>
<comment type="subcellular location">
    <subcellularLocation>
        <location evidence="2">Membrane</location>
        <topology evidence="2">Single-pass membrane protein</topology>
    </subcellularLocation>
</comment>
<dbReference type="GO" id="GO:0016020">
    <property type="term" value="C:membrane"/>
    <property type="evidence" value="ECO:0007669"/>
    <property type="project" value="UniProtKB-SubCell"/>
</dbReference>
<keyword evidence="9 12" id="KW-0408">Iron</keyword>
<dbReference type="CDD" id="cd11072">
    <property type="entry name" value="CYP71-like"/>
    <property type="match status" value="2"/>
</dbReference>
<evidence type="ECO:0000256" key="8">
    <source>
        <dbReference type="ARBA" id="ARBA00023002"/>
    </source>
</evidence>
<dbReference type="GO" id="GO:0005506">
    <property type="term" value="F:iron ion binding"/>
    <property type="evidence" value="ECO:0007669"/>
    <property type="project" value="InterPro"/>
</dbReference>
<dbReference type="PRINTS" id="PR00385">
    <property type="entry name" value="P450"/>
</dbReference>